<dbReference type="GO" id="GO:0022857">
    <property type="term" value="F:transmembrane transporter activity"/>
    <property type="evidence" value="ECO:0007669"/>
    <property type="project" value="InterPro"/>
</dbReference>
<evidence type="ECO:0000313" key="12">
    <source>
        <dbReference type="Proteomes" id="UP000275385"/>
    </source>
</evidence>
<evidence type="ECO:0000256" key="5">
    <source>
        <dbReference type="ARBA" id="ARBA00022989"/>
    </source>
</evidence>
<feature type="domain" description="Major facilitator superfamily (MFS) profile" evidence="10">
    <location>
        <begin position="136"/>
        <end position="580"/>
    </location>
</feature>
<evidence type="ECO:0000259" key="10">
    <source>
        <dbReference type="PROSITE" id="PS50850"/>
    </source>
</evidence>
<feature type="transmembrane region" description="Helical" evidence="9">
    <location>
        <begin position="427"/>
        <end position="451"/>
    </location>
</feature>
<dbReference type="AlphaFoldDB" id="A0A420YA52"/>
<feature type="transmembrane region" description="Helical" evidence="9">
    <location>
        <begin position="208"/>
        <end position="225"/>
    </location>
</feature>
<feature type="transmembrane region" description="Helical" evidence="9">
    <location>
        <begin position="271"/>
        <end position="291"/>
    </location>
</feature>
<keyword evidence="6 9" id="KW-0472">Membrane</keyword>
<dbReference type="InterPro" id="IPR005828">
    <property type="entry name" value="MFS_sugar_transport-like"/>
</dbReference>
<dbReference type="PROSITE" id="PS50850">
    <property type="entry name" value="MFS"/>
    <property type="match status" value="1"/>
</dbReference>
<evidence type="ECO:0000256" key="7">
    <source>
        <dbReference type="RuleBase" id="RU003346"/>
    </source>
</evidence>
<dbReference type="EMBL" id="QVQW01000028">
    <property type="protein sequence ID" value="RKU44717.1"/>
    <property type="molecule type" value="Genomic_DNA"/>
</dbReference>
<dbReference type="SUPFAM" id="SSF103473">
    <property type="entry name" value="MFS general substrate transporter"/>
    <property type="match status" value="1"/>
</dbReference>
<organism evidence="11 12">
    <name type="scientific">Coniochaeta pulveracea</name>
    <dbReference type="NCBI Taxonomy" id="177199"/>
    <lineage>
        <taxon>Eukaryota</taxon>
        <taxon>Fungi</taxon>
        <taxon>Dikarya</taxon>
        <taxon>Ascomycota</taxon>
        <taxon>Pezizomycotina</taxon>
        <taxon>Sordariomycetes</taxon>
        <taxon>Sordariomycetidae</taxon>
        <taxon>Coniochaetales</taxon>
        <taxon>Coniochaetaceae</taxon>
        <taxon>Coniochaeta</taxon>
    </lineage>
</organism>
<gene>
    <name evidence="11" type="ORF">DL546_006877</name>
</gene>
<dbReference type="Gene3D" id="1.20.1250.20">
    <property type="entry name" value="MFS general substrate transporter like domains"/>
    <property type="match status" value="1"/>
</dbReference>
<feature type="region of interest" description="Disordered" evidence="8">
    <location>
        <begin position="1"/>
        <end position="56"/>
    </location>
</feature>
<keyword evidence="5 9" id="KW-1133">Transmembrane helix</keyword>
<feature type="transmembrane region" description="Helical" evidence="9">
    <location>
        <begin position="557"/>
        <end position="576"/>
    </location>
</feature>
<dbReference type="FunFam" id="1.20.1250.20:FF:000100">
    <property type="entry name" value="MFS sugar transporter, putative"/>
    <property type="match status" value="1"/>
</dbReference>
<evidence type="ECO:0000256" key="9">
    <source>
        <dbReference type="SAM" id="Phobius"/>
    </source>
</evidence>
<dbReference type="PANTHER" id="PTHR48020:SF25">
    <property type="entry name" value="SUGAR TRANSPORTER, PUTATIVE (AFU_ORTHOLOGUE AFUA_7G05830)-RELATED"/>
    <property type="match status" value="1"/>
</dbReference>
<feature type="transmembrane region" description="Helical" evidence="9">
    <location>
        <begin position="176"/>
        <end position="196"/>
    </location>
</feature>
<protein>
    <recommendedName>
        <fullName evidence="10">Major facilitator superfamily (MFS) profile domain-containing protein</fullName>
    </recommendedName>
</protein>
<dbReference type="InterPro" id="IPR036259">
    <property type="entry name" value="MFS_trans_sf"/>
</dbReference>
<dbReference type="NCBIfam" id="TIGR00879">
    <property type="entry name" value="SP"/>
    <property type="match status" value="1"/>
</dbReference>
<dbReference type="STRING" id="177199.A0A420YA52"/>
<feature type="transmembrane region" description="Helical" evidence="9">
    <location>
        <begin position="486"/>
        <end position="504"/>
    </location>
</feature>
<feature type="transmembrane region" description="Helical" evidence="9">
    <location>
        <begin position="458"/>
        <end position="480"/>
    </location>
</feature>
<comment type="similarity">
    <text evidence="2 7">Belongs to the major facilitator superfamily. Sugar transporter (TC 2.A.1.1) family.</text>
</comment>
<dbReference type="InterPro" id="IPR050814">
    <property type="entry name" value="Myo-inositol_Transporter"/>
</dbReference>
<keyword evidence="4 9" id="KW-0812">Transmembrane</keyword>
<evidence type="ECO:0000256" key="1">
    <source>
        <dbReference type="ARBA" id="ARBA00004141"/>
    </source>
</evidence>
<proteinExistence type="inferred from homology"/>
<dbReference type="Proteomes" id="UP000275385">
    <property type="component" value="Unassembled WGS sequence"/>
</dbReference>
<dbReference type="OrthoDB" id="5290825at2759"/>
<feature type="transmembrane region" description="Helical" evidence="9">
    <location>
        <begin position="131"/>
        <end position="149"/>
    </location>
</feature>
<evidence type="ECO:0000256" key="8">
    <source>
        <dbReference type="SAM" id="MobiDB-lite"/>
    </source>
</evidence>
<evidence type="ECO:0000256" key="6">
    <source>
        <dbReference type="ARBA" id="ARBA00023136"/>
    </source>
</evidence>
<sequence length="649" mass="73641">MSEPTKYSEKKERNELYRDSTSDSQTMVEHADRASPSRPHHGEMDEAARKQHEASQRLAHPFAGVSPQELAAKGEAYARKAGLTSEEDLRAFRLGAMIAGDDNKYDTISELTDREREVLDRETTHKWSNPGMLYWVVVVCSLCAAVQGMDETVINGAQSFFKHEFGIGTKSSRDSWLLGLTNSAPYLCCAFIGCWITDPMNKRFGRRGTVFISCLISAAACFWQAFTNTWWHMFIARFFLGLGIGPKSATSPIYAAECAPPRLRGALVMQWQIWTAFGIMLGYVADLAFYFVPAHGIKQGLNWRLMMGSAMIPAVIVCFLIFHSPESPRWYLTKDRHSEAYDSLCRLRYEKVQAARDLFYMQTLLEVERETMSVGRASKLKEFFTIRRNRNAMVASEIVMFMQQFCGVNVIAYYSSEIFLDAGFPEVSALAASLGWGVINWLFALPGFYTIDTFGRRNLLLTTFPLMALSMLFTGFSFWIPTESTAHIACIALGTYLFGIVYSPGEGPVPFTYSAEAYPLYIRPIGMSLATATTWFFNFVLSITWPSLLNAFKPQGAFGWYAAWNVVGFFAILFFVPETKERTLEELDAVFSVPLRTHARYGLSQIPYFFNRWVLFNKNAVKPKVPIQEVEYDDRAFSREPEHNPEKRV</sequence>
<dbReference type="PANTHER" id="PTHR48020">
    <property type="entry name" value="PROTON MYO-INOSITOL COTRANSPORTER"/>
    <property type="match status" value="1"/>
</dbReference>
<feature type="transmembrane region" description="Helical" evidence="9">
    <location>
        <begin position="303"/>
        <end position="322"/>
    </location>
</feature>
<comment type="caution">
    <text evidence="11">The sequence shown here is derived from an EMBL/GenBank/DDBJ whole genome shotgun (WGS) entry which is preliminary data.</text>
</comment>
<dbReference type="Pfam" id="PF00083">
    <property type="entry name" value="Sugar_tr"/>
    <property type="match status" value="1"/>
</dbReference>
<feature type="compositionally biased region" description="Basic and acidic residues" evidence="8">
    <location>
        <begin position="29"/>
        <end position="55"/>
    </location>
</feature>
<evidence type="ECO:0000256" key="4">
    <source>
        <dbReference type="ARBA" id="ARBA00022692"/>
    </source>
</evidence>
<accession>A0A420YA52</accession>
<feature type="compositionally biased region" description="Basic and acidic residues" evidence="8">
    <location>
        <begin position="1"/>
        <end position="21"/>
    </location>
</feature>
<dbReference type="GO" id="GO:0015791">
    <property type="term" value="P:polyol transmembrane transport"/>
    <property type="evidence" value="ECO:0007669"/>
    <property type="project" value="UniProtKB-ARBA"/>
</dbReference>
<evidence type="ECO:0000256" key="3">
    <source>
        <dbReference type="ARBA" id="ARBA00022448"/>
    </source>
</evidence>
<reference evidence="11 12" key="1">
    <citation type="submission" date="2018-08" db="EMBL/GenBank/DDBJ databases">
        <title>Draft genome of the lignicolous fungus Coniochaeta pulveracea.</title>
        <authorList>
            <person name="Borstlap C.J."/>
            <person name="De Witt R.N."/>
            <person name="Botha A."/>
            <person name="Volschenk H."/>
        </authorList>
    </citation>
    <scope>NUCLEOTIDE SEQUENCE [LARGE SCALE GENOMIC DNA]</scope>
    <source>
        <strain evidence="11 12">CAB683</strain>
    </source>
</reference>
<evidence type="ECO:0000313" key="11">
    <source>
        <dbReference type="EMBL" id="RKU44717.1"/>
    </source>
</evidence>
<keyword evidence="3 7" id="KW-0813">Transport</keyword>
<comment type="subcellular location">
    <subcellularLocation>
        <location evidence="1">Membrane</location>
        <topology evidence="1">Multi-pass membrane protein</topology>
    </subcellularLocation>
</comment>
<keyword evidence="12" id="KW-1185">Reference proteome</keyword>
<name>A0A420YA52_9PEZI</name>
<dbReference type="PRINTS" id="PR00171">
    <property type="entry name" value="SUGRTRNSPORT"/>
</dbReference>
<evidence type="ECO:0000256" key="2">
    <source>
        <dbReference type="ARBA" id="ARBA00010992"/>
    </source>
</evidence>
<dbReference type="InterPro" id="IPR020846">
    <property type="entry name" value="MFS_dom"/>
</dbReference>
<feature type="transmembrane region" description="Helical" evidence="9">
    <location>
        <begin position="525"/>
        <end position="545"/>
    </location>
</feature>
<dbReference type="GO" id="GO:0015798">
    <property type="term" value="P:myo-inositol transport"/>
    <property type="evidence" value="ECO:0007669"/>
    <property type="project" value="UniProtKB-ARBA"/>
</dbReference>
<dbReference type="InterPro" id="IPR003663">
    <property type="entry name" value="Sugar/inositol_transpt"/>
</dbReference>
<dbReference type="GO" id="GO:0016020">
    <property type="term" value="C:membrane"/>
    <property type="evidence" value="ECO:0007669"/>
    <property type="project" value="UniProtKB-SubCell"/>
</dbReference>